<dbReference type="RefSeq" id="WP_163781700.1">
    <property type="nucleotide sequence ID" value="NZ_AP022569.1"/>
</dbReference>
<gene>
    <name evidence="2" type="ORF">MCOO_23890</name>
</gene>
<sequence length="175" mass="19173">MRPLGTVATAMLLATSAVGFVGPAFTARAYTKEDVALNGTYRVTSIGNWAKYNEQYNGEPTTVQTWTLSSTCMTYMECDGTVKSDEGWSARLYMLDGTSWYARREVPNWERCEDGTAFTGKQTFSFYPVDPDGSGFIKLGSPVMAGRNKTVGPSGACGQNQWLSIDMPIRIDKIG</sequence>
<evidence type="ECO:0000256" key="1">
    <source>
        <dbReference type="SAM" id="SignalP"/>
    </source>
</evidence>
<organism evidence="2 3">
    <name type="scientific">Mycobacterium cookii</name>
    <dbReference type="NCBI Taxonomy" id="1775"/>
    <lineage>
        <taxon>Bacteria</taxon>
        <taxon>Bacillati</taxon>
        <taxon>Actinomycetota</taxon>
        <taxon>Actinomycetes</taxon>
        <taxon>Mycobacteriales</taxon>
        <taxon>Mycobacteriaceae</taxon>
        <taxon>Mycobacterium</taxon>
    </lineage>
</organism>
<dbReference type="KEGG" id="mcoo:MCOO_23890"/>
<feature type="chain" id="PRO_5039335802" description="Secreted protein" evidence="1">
    <location>
        <begin position="20"/>
        <end position="175"/>
    </location>
</feature>
<protein>
    <recommendedName>
        <fullName evidence="4">Secreted protein</fullName>
    </recommendedName>
</protein>
<reference evidence="2 3" key="1">
    <citation type="journal article" date="2019" name="Emerg. Microbes Infect.">
        <title>Comprehensive subspecies identification of 175 nontuberculous mycobacteria species based on 7547 genomic profiles.</title>
        <authorList>
            <person name="Matsumoto Y."/>
            <person name="Kinjo T."/>
            <person name="Motooka D."/>
            <person name="Nabeya D."/>
            <person name="Jung N."/>
            <person name="Uechi K."/>
            <person name="Horii T."/>
            <person name="Iida T."/>
            <person name="Fujita J."/>
            <person name="Nakamura S."/>
        </authorList>
    </citation>
    <scope>NUCLEOTIDE SEQUENCE [LARGE SCALE GENOMIC DNA]</scope>
    <source>
        <strain evidence="2 3">JCM 12404</strain>
    </source>
</reference>
<keyword evidence="1" id="KW-0732">Signal</keyword>
<feature type="signal peptide" evidence="1">
    <location>
        <begin position="1"/>
        <end position="19"/>
    </location>
</feature>
<dbReference type="EMBL" id="AP022569">
    <property type="protein sequence ID" value="BBX46374.1"/>
    <property type="molecule type" value="Genomic_DNA"/>
</dbReference>
<keyword evidence="3" id="KW-1185">Reference proteome</keyword>
<accession>A0A7I7KX44</accession>
<dbReference type="Proteomes" id="UP000465866">
    <property type="component" value="Chromosome"/>
</dbReference>
<evidence type="ECO:0008006" key="4">
    <source>
        <dbReference type="Google" id="ProtNLM"/>
    </source>
</evidence>
<name>A0A7I7KX44_9MYCO</name>
<dbReference type="AlphaFoldDB" id="A0A7I7KX44"/>
<evidence type="ECO:0000313" key="2">
    <source>
        <dbReference type="EMBL" id="BBX46374.1"/>
    </source>
</evidence>
<evidence type="ECO:0000313" key="3">
    <source>
        <dbReference type="Proteomes" id="UP000465866"/>
    </source>
</evidence>
<proteinExistence type="predicted"/>